<dbReference type="Proteomes" id="UP000037594">
    <property type="component" value="Unassembled WGS sequence"/>
</dbReference>
<evidence type="ECO:0000313" key="2">
    <source>
        <dbReference type="Proteomes" id="UP000037594"/>
    </source>
</evidence>
<name>A0A0J8TWU7_9MYCO</name>
<reference evidence="1 2" key="1">
    <citation type="submission" date="2015-06" db="EMBL/GenBank/DDBJ databases">
        <title>Genome sequence of Mycobacterium conceptionense strain MLE.</title>
        <authorList>
            <person name="Greninger A.L."/>
            <person name="Cunningham G."/>
            <person name="Chiu C.Y."/>
            <person name="Miller S."/>
        </authorList>
    </citation>
    <scope>NUCLEOTIDE SEQUENCE [LARGE SCALE GENOMIC DNA]</scope>
    <source>
        <strain evidence="1 2">MLE</strain>
    </source>
</reference>
<dbReference type="AlphaFoldDB" id="A0A0J8TWU7"/>
<sequence length="85" mass="9219">MIGDMTDSRDELQWEGGNDECSALVSIRYLAQSPTVQGVLIQGVAGMRRAFGDSVTEIEPTALLREQDGAVLDPGNLRRIACPTR</sequence>
<organism evidence="1 2">
    <name type="scientific">Mycolicibacterium conceptionense</name>
    <dbReference type="NCBI Taxonomy" id="451644"/>
    <lineage>
        <taxon>Bacteria</taxon>
        <taxon>Bacillati</taxon>
        <taxon>Actinomycetota</taxon>
        <taxon>Actinomycetes</taxon>
        <taxon>Mycobacteriales</taxon>
        <taxon>Mycobacteriaceae</taxon>
        <taxon>Mycolicibacterium</taxon>
    </lineage>
</organism>
<accession>A0A0J8TWU7</accession>
<dbReference type="PATRIC" id="fig|451644.5.peg.6771"/>
<comment type="caution">
    <text evidence="1">The sequence shown here is derived from an EMBL/GenBank/DDBJ whole genome shotgun (WGS) entry which is preliminary data.</text>
</comment>
<gene>
    <name evidence="1" type="ORF">ACT17_32940</name>
</gene>
<protein>
    <submittedName>
        <fullName evidence="1">Uncharacterized protein</fullName>
    </submittedName>
</protein>
<proteinExistence type="predicted"/>
<evidence type="ECO:0000313" key="1">
    <source>
        <dbReference type="EMBL" id="KMV13868.1"/>
    </source>
</evidence>
<dbReference type="EMBL" id="LFOD01000066">
    <property type="protein sequence ID" value="KMV13868.1"/>
    <property type="molecule type" value="Genomic_DNA"/>
</dbReference>